<dbReference type="InterPro" id="IPR014030">
    <property type="entry name" value="Ketoacyl_synth_N"/>
</dbReference>
<dbReference type="EMBL" id="JAPFRF010000009">
    <property type="protein sequence ID" value="KAJ7322221.1"/>
    <property type="molecule type" value="Genomic_DNA"/>
</dbReference>
<keyword evidence="2" id="KW-0597">Phosphoprotein</keyword>
<dbReference type="PANTHER" id="PTHR43775">
    <property type="entry name" value="FATTY ACID SYNTHASE"/>
    <property type="match status" value="1"/>
</dbReference>
<dbReference type="InterPro" id="IPR016039">
    <property type="entry name" value="Thiolase-like"/>
</dbReference>
<gene>
    <name evidence="4" type="ORF">JRQ81_018508</name>
</gene>
<name>A0A9Q1AYU7_9SAUR</name>
<organism evidence="4 5">
    <name type="scientific">Phrynocephalus forsythii</name>
    <dbReference type="NCBI Taxonomy" id="171643"/>
    <lineage>
        <taxon>Eukaryota</taxon>
        <taxon>Metazoa</taxon>
        <taxon>Chordata</taxon>
        <taxon>Craniata</taxon>
        <taxon>Vertebrata</taxon>
        <taxon>Euteleostomi</taxon>
        <taxon>Lepidosauria</taxon>
        <taxon>Squamata</taxon>
        <taxon>Bifurcata</taxon>
        <taxon>Unidentata</taxon>
        <taxon>Episquamata</taxon>
        <taxon>Toxicofera</taxon>
        <taxon>Iguania</taxon>
        <taxon>Acrodonta</taxon>
        <taxon>Agamidae</taxon>
        <taxon>Agaminae</taxon>
        <taxon>Phrynocephalus</taxon>
    </lineage>
</organism>
<dbReference type="Proteomes" id="UP001142489">
    <property type="component" value="Unassembled WGS sequence"/>
</dbReference>
<evidence type="ECO:0000259" key="3">
    <source>
        <dbReference type="PROSITE" id="PS52004"/>
    </source>
</evidence>
<proteinExistence type="predicted"/>
<dbReference type="Gene3D" id="3.40.47.10">
    <property type="match status" value="1"/>
</dbReference>
<feature type="domain" description="Ketosynthase family 3 (KS3)" evidence="3">
    <location>
        <begin position="1"/>
        <end position="232"/>
    </location>
</feature>
<dbReference type="InterPro" id="IPR020841">
    <property type="entry name" value="PKS_Beta-ketoAc_synthase_dom"/>
</dbReference>
<evidence type="ECO:0000256" key="1">
    <source>
        <dbReference type="ARBA" id="ARBA00022450"/>
    </source>
</evidence>
<dbReference type="CDD" id="cd00833">
    <property type="entry name" value="PKS"/>
    <property type="match status" value="1"/>
</dbReference>
<dbReference type="GO" id="GO:0004312">
    <property type="term" value="F:fatty acid synthase activity"/>
    <property type="evidence" value="ECO:0007669"/>
    <property type="project" value="TreeGrafter"/>
</dbReference>
<reference evidence="4" key="1">
    <citation type="journal article" date="2023" name="DNA Res.">
        <title>Chromosome-level genome assembly of Phrynocephalus forsythii using third-generation DNA sequencing and Hi-C analysis.</title>
        <authorList>
            <person name="Qi Y."/>
            <person name="Zhao W."/>
            <person name="Zhao Y."/>
            <person name="Niu C."/>
            <person name="Cao S."/>
            <person name="Zhang Y."/>
        </authorList>
    </citation>
    <scope>NUCLEOTIDE SEQUENCE</scope>
    <source>
        <tissue evidence="4">Muscle</tissue>
    </source>
</reference>
<evidence type="ECO:0000313" key="4">
    <source>
        <dbReference type="EMBL" id="KAJ7322221.1"/>
    </source>
</evidence>
<dbReference type="SMART" id="SM00825">
    <property type="entry name" value="PKS_KS"/>
    <property type="match status" value="1"/>
</dbReference>
<keyword evidence="5" id="KW-1185">Reference proteome</keyword>
<evidence type="ECO:0000313" key="5">
    <source>
        <dbReference type="Proteomes" id="UP001142489"/>
    </source>
</evidence>
<dbReference type="Pfam" id="PF00109">
    <property type="entry name" value="ketoacyl-synt"/>
    <property type="match status" value="1"/>
</dbReference>
<dbReference type="OrthoDB" id="329835at2759"/>
<evidence type="ECO:0000256" key="2">
    <source>
        <dbReference type="ARBA" id="ARBA00022553"/>
    </source>
</evidence>
<comment type="caution">
    <text evidence="4">The sequence shown here is derived from an EMBL/GenBank/DDBJ whole genome shotgun (WGS) entry which is preliminary data.</text>
</comment>
<dbReference type="PROSITE" id="PS52004">
    <property type="entry name" value="KS3_2"/>
    <property type="match status" value="1"/>
</dbReference>
<dbReference type="SUPFAM" id="SSF53901">
    <property type="entry name" value="Thiolase-like"/>
    <property type="match status" value="1"/>
</dbReference>
<dbReference type="PANTHER" id="PTHR43775:SF37">
    <property type="entry name" value="SI:DKEY-61P9.11"/>
    <property type="match status" value="1"/>
</dbReference>
<keyword evidence="1" id="KW-0596">Phosphopantetheine</keyword>
<dbReference type="AlphaFoldDB" id="A0A9Q1AYU7"/>
<protein>
    <recommendedName>
        <fullName evidence="3">Ketosynthase family 3 (KS3) domain-containing protein</fullName>
    </recommendedName>
</protein>
<dbReference type="InterPro" id="IPR050091">
    <property type="entry name" value="PKS_NRPS_Biosynth_Enz"/>
</dbReference>
<dbReference type="GO" id="GO:0006633">
    <property type="term" value="P:fatty acid biosynthetic process"/>
    <property type="evidence" value="ECO:0007669"/>
    <property type="project" value="TreeGrafter"/>
</dbReference>
<accession>A0A9Q1AYU7</accession>
<sequence length="232" mass="25715">MAVAGEGLENFWKVLVEGKNCTVDIPPERFNTQQWYDPDSNKPGKTFTRRAALLNEFNTFDNKLFGIHDLEAERMDPQQKLLLECTYRALEDAGIPRESISGTKTGVFVGLMNRDYEVVTNSAVTEINHYDGTGVAMSIAANRISYVFNLTGPSLTIDTACSSFFYALHYALHGIKQGDCEAALCGGVNCILDPCTFVSLCKANMISPDGTSKPFSKMQMAMEEEKDVVLFY</sequence>